<dbReference type="EMBL" id="UINC01102694">
    <property type="protein sequence ID" value="SVC64513.1"/>
    <property type="molecule type" value="Genomic_DNA"/>
</dbReference>
<protein>
    <submittedName>
        <fullName evidence="2">Uncharacterized protein</fullName>
    </submittedName>
</protein>
<reference evidence="2" key="1">
    <citation type="submission" date="2018-05" db="EMBL/GenBank/DDBJ databases">
        <authorList>
            <person name="Lanie J.A."/>
            <person name="Ng W.-L."/>
            <person name="Kazmierczak K.M."/>
            <person name="Andrzejewski T.M."/>
            <person name="Davidsen T.M."/>
            <person name="Wayne K.J."/>
            <person name="Tettelin H."/>
            <person name="Glass J.I."/>
            <person name="Rusch D."/>
            <person name="Podicherti R."/>
            <person name="Tsui H.-C.T."/>
            <person name="Winkler M.E."/>
        </authorList>
    </citation>
    <scope>NUCLEOTIDE SEQUENCE</scope>
</reference>
<feature type="region of interest" description="Disordered" evidence="1">
    <location>
        <begin position="1"/>
        <end position="52"/>
    </location>
</feature>
<name>A0A382NTK9_9ZZZZ</name>
<dbReference type="AlphaFoldDB" id="A0A382NTK9"/>
<sequence>MKTENQNSHTDSKKKDKPKKDKSKKDKSIFHKKSDAGKGDKIRRSITQDEWGEKWEKIFGKKEKKK</sequence>
<accession>A0A382NTK9</accession>
<evidence type="ECO:0000313" key="2">
    <source>
        <dbReference type="EMBL" id="SVC64513.1"/>
    </source>
</evidence>
<evidence type="ECO:0000256" key="1">
    <source>
        <dbReference type="SAM" id="MobiDB-lite"/>
    </source>
</evidence>
<proteinExistence type="predicted"/>
<organism evidence="2">
    <name type="scientific">marine metagenome</name>
    <dbReference type="NCBI Taxonomy" id="408172"/>
    <lineage>
        <taxon>unclassified sequences</taxon>
        <taxon>metagenomes</taxon>
        <taxon>ecological metagenomes</taxon>
    </lineage>
</organism>
<gene>
    <name evidence="2" type="ORF">METZ01_LOCUS317367</name>
</gene>
<feature type="compositionally biased region" description="Basic and acidic residues" evidence="1">
    <location>
        <begin position="23"/>
        <end position="52"/>
    </location>
</feature>